<sequence>MHHHRLYDPFSPSTTTWFPGFVVVVCLVAIAISISALLRSRKNEEHEKHIRSAYITINLGMSYHDVAQILGSEGMLQSEDALQKQYIWYVGARSPRRHTAPMNIVHRTAPAYIRCTFEYDKLIRKEQCGL</sequence>
<keyword evidence="3" id="KW-1185">Reference proteome</keyword>
<feature type="transmembrane region" description="Helical" evidence="1">
    <location>
        <begin position="17"/>
        <end position="38"/>
    </location>
</feature>
<dbReference type="Proteomes" id="UP000287609">
    <property type="component" value="Unassembled WGS sequence"/>
</dbReference>
<evidence type="ECO:0000256" key="1">
    <source>
        <dbReference type="SAM" id="Phobius"/>
    </source>
</evidence>
<protein>
    <submittedName>
        <fullName evidence="2">Uncharacterized protein</fullName>
    </submittedName>
</protein>
<name>A0A430FTG3_9BIFI</name>
<reference evidence="2 3" key="1">
    <citation type="submission" date="2018-09" db="EMBL/GenBank/DDBJ databases">
        <title>Characterization of the phylogenetic diversity of five novel species belonging to the genus Bifidobacterium.</title>
        <authorList>
            <person name="Lugli G.A."/>
            <person name="Duranti S."/>
            <person name="Milani C."/>
        </authorList>
    </citation>
    <scope>NUCLEOTIDE SEQUENCE [LARGE SCALE GENOMIC DNA]</scope>
    <source>
        <strain evidence="2 3">2036B</strain>
    </source>
</reference>
<organism evidence="2 3">
    <name type="scientific">Bifidobacterium dolichotidis</name>
    <dbReference type="NCBI Taxonomy" id="2306976"/>
    <lineage>
        <taxon>Bacteria</taxon>
        <taxon>Bacillati</taxon>
        <taxon>Actinomycetota</taxon>
        <taxon>Actinomycetes</taxon>
        <taxon>Bifidobacteriales</taxon>
        <taxon>Bifidobacteriaceae</taxon>
        <taxon>Bifidobacterium</taxon>
    </lineage>
</organism>
<gene>
    <name evidence="2" type="ORF">D2E26_0714</name>
</gene>
<evidence type="ECO:0000313" key="3">
    <source>
        <dbReference type="Proteomes" id="UP000287609"/>
    </source>
</evidence>
<dbReference type="RefSeq" id="WP_125963286.1">
    <property type="nucleotide sequence ID" value="NZ_QXGM01000001.1"/>
</dbReference>
<accession>A0A430FTG3</accession>
<evidence type="ECO:0000313" key="2">
    <source>
        <dbReference type="EMBL" id="RSX56151.1"/>
    </source>
</evidence>
<dbReference type="AlphaFoldDB" id="A0A430FTG3"/>
<dbReference type="EMBL" id="QXGM01000001">
    <property type="protein sequence ID" value="RSX56151.1"/>
    <property type="molecule type" value="Genomic_DNA"/>
</dbReference>
<dbReference type="Gene3D" id="3.10.450.730">
    <property type="entry name" value="BLIP domain"/>
    <property type="match status" value="1"/>
</dbReference>
<keyword evidence="1" id="KW-0812">Transmembrane</keyword>
<keyword evidence="1" id="KW-1133">Transmembrane helix</keyword>
<proteinExistence type="predicted"/>
<keyword evidence="1" id="KW-0472">Membrane</keyword>
<comment type="caution">
    <text evidence="2">The sequence shown here is derived from an EMBL/GenBank/DDBJ whole genome shotgun (WGS) entry which is preliminary data.</text>
</comment>